<evidence type="ECO:0000259" key="6">
    <source>
        <dbReference type="PROSITE" id="PS50853"/>
    </source>
</evidence>
<keyword evidence="2" id="KW-0378">Hydrolase</keyword>
<feature type="domain" description="Fibronectin type-III" evidence="6">
    <location>
        <begin position="226"/>
        <end position="323"/>
    </location>
</feature>
<dbReference type="PROSITE" id="PS51257">
    <property type="entry name" value="PROKAR_LIPOPROTEIN"/>
    <property type="match status" value="1"/>
</dbReference>
<keyword evidence="5" id="KW-0732">Signal</keyword>
<dbReference type="PANTHER" id="PTHR46708:SF2">
    <property type="entry name" value="FIBRONECTIN TYPE-III DOMAIN-CONTAINING PROTEIN"/>
    <property type="match status" value="1"/>
</dbReference>
<dbReference type="InterPro" id="IPR013783">
    <property type="entry name" value="Ig-like_fold"/>
</dbReference>
<dbReference type="SUPFAM" id="SSF49265">
    <property type="entry name" value="Fibronectin type III"/>
    <property type="match status" value="2"/>
</dbReference>
<dbReference type="InterPro" id="IPR003961">
    <property type="entry name" value="FN3_dom"/>
</dbReference>
<evidence type="ECO:0000256" key="1">
    <source>
        <dbReference type="ARBA" id="ARBA00022737"/>
    </source>
</evidence>
<dbReference type="PROSITE" id="PS50853">
    <property type="entry name" value="FN3"/>
    <property type="match status" value="3"/>
</dbReference>
<accession>A0ABP5VJC8</accession>
<keyword evidence="2" id="KW-0326">Glycosidase</keyword>
<reference evidence="8" key="1">
    <citation type="journal article" date="2019" name="Int. J. Syst. Evol. Microbiol.">
        <title>The Global Catalogue of Microorganisms (GCM) 10K type strain sequencing project: providing services to taxonomists for standard genome sequencing and annotation.</title>
        <authorList>
            <consortium name="The Broad Institute Genomics Platform"/>
            <consortium name="The Broad Institute Genome Sequencing Center for Infectious Disease"/>
            <person name="Wu L."/>
            <person name="Ma J."/>
        </authorList>
    </citation>
    <scope>NUCLEOTIDE SEQUENCE [LARGE SCALE GENOMIC DNA]</scope>
    <source>
        <strain evidence="8">JCM 6921</strain>
    </source>
</reference>
<dbReference type="EMBL" id="BAAATJ010000016">
    <property type="protein sequence ID" value="GAA2404925.1"/>
    <property type="molecule type" value="Genomic_DNA"/>
</dbReference>
<keyword evidence="3" id="KW-0119">Carbohydrate metabolism</keyword>
<dbReference type="CDD" id="cd00063">
    <property type="entry name" value="FN3"/>
    <property type="match status" value="2"/>
</dbReference>
<name>A0ABP5VJC8_9ACTN</name>
<keyword evidence="1" id="KW-0677">Repeat</keyword>
<evidence type="ECO:0000256" key="5">
    <source>
        <dbReference type="SAM" id="SignalP"/>
    </source>
</evidence>
<feature type="domain" description="Fibronectin type-III" evidence="6">
    <location>
        <begin position="29"/>
        <end position="119"/>
    </location>
</feature>
<evidence type="ECO:0000313" key="8">
    <source>
        <dbReference type="Proteomes" id="UP001500058"/>
    </source>
</evidence>
<evidence type="ECO:0000256" key="4">
    <source>
        <dbReference type="SAM" id="MobiDB-lite"/>
    </source>
</evidence>
<comment type="caution">
    <text evidence="7">The sequence shown here is derived from an EMBL/GenBank/DDBJ whole genome shotgun (WGS) entry which is preliminary data.</text>
</comment>
<evidence type="ECO:0000256" key="2">
    <source>
        <dbReference type="ARBA" id="ARBA00023295"/>
    </source>
</evidence>
<feature type="signal peptide" evidence="5">
    <location>
        <begin position="1"/>
        <end position="25"/>
    </location>
</feature>
<dbReference type="Gene3D" id="2.60.40.10">
    <property type="entry name" value="Immunoglobulins"/>
    <property type="match status" value="3"/>
</dbReference>
<dbReference type="InterPro" id="IPR036116">
    <property type="entry name" value="FN3_sf"/>
</dbReference>
<keyword evidence="3" id="KW-0624">Polysaccharide degradation</keyword>
<protein>
    <submittedName>
        <fullName evidence="7">Fibronectin type III domain-containing protein</fullName>
    </submittedName>
</protein>
<feature type="region of interest" description="Disordered" evidence="4">
    <location>
        <begin position="105"/>
        <end position="137"/>
    </location>
</feature>
<dbReference type="Pfam" id="PF00041">
    <property type="entry name" value="fn3"/>
    <property type="match status" value="2"/>
</dbReference>
<feature type="domain" description="Fibronectin type-III" evidence="6">
    <location>
        <begin position="126"/>
        <end position="216"/>
    </location>
</feature>
<evidence type="ECO:0000256" key="3">
    <source>
        <dbReference type="ARBA" id="ARBA00023326"/>
    </source>
</evidence>
<gene>
    <name evidence="7" type="ORF">GCM10010420_35740</name>
</gene>
<feature type="chain" id="PRO_5047242698" evidence="5">
    <location>
        <begin position="26"/>
        <end position="323"/>
    </location>
</feature>
<keyword evidence="8" id="KW-1185">Reference proteome</keyword>
<evidence type="ECO:0000313" key="7">
    <source>
        <dbReference type="EMBL" id="GAA2404925.1"/>
    </source>
</evidence>
<dbReference type="SMART" id="SM00060">
    <property type="entry name" value="FN3"/>
    <property type="match status" value="3"/>
</dbReference>
<dbReference type="Proteomes" id="UP001500058">
    <property type="component" value="Unassembled WGS sequence"/>
</dbReference>
<dbReference type="InterPro" id="IPR050991">
    <property type="entry name" value="ECM_Regulatory_Proteins"/>
</dbReference>
<proteinExistence type="predicted"/>
<sequence length="323" mass="33595">MGRMSGFAAPASVCLLLAACGPGGADGRPPSAPTGVTAQAGGATSVHVMWNRSADDTGIAGYEVHRSGRKVEDVPGGRHMVDVEGLEPATAHTFAVRARDAEGNLSPFSEEVSVTTPPRTPGDRTPPTRPRGLRGRAEGARAATLTWEKSADDHGVASYDILQGGARIHRVPGDETTALLTGLRPGVRYAFTVVARDAAGNASPASPVARVATAGSVGKPDGPGTAPSSFRAVGRAAGDGYRIDLSWVPPKTGGRVTRYQIHLDGELATTLHWSAPTPRGRISHSLHAGKEPGATRTVRIRAMLPDGTWGAFSERRTVTLGRE</sequence>
<dbReference type="PANTHER" id="PTHR46708">
    <property type="entry name" value="TENASCIN"/>
    <property type="match status" value="1"/>
</dbReference>
<organism evidence="7 8">
    <name type="scientific">Streptomyces glaucosporus</name>
    <dbReference type="NCBI Taxonomy" id="284044"/>
    <lineage>
        <taxon>Bacteria</taxon>
        <taxon>Bacillati</taxon>
        <taxon>Actinomycetota</taxon>
        <taxon>Actinomycetes</taxon>
        <taxon>Kitasatosporales</taxon>
        <taxon>Streptomycetaceae</taxon>
        <taxon>Streptomyces</taxon>
    </lineage>
</organism>